<reference evidence="1 2" key="1">
    <citation type="submission" date="2018-10" db="EMBL/GenBank/DDBJ databases">
        <title>Sequencing the genomes of 1000 actinobacteria strains.</title>
        <authorList>
            <person name="Klenk H.-P."/>
        </authorList>
    </citation>
    <scope>NUCLEOTIDE SEQUENCE [LARGE SCALE GENOMIC DNA]</scope>
    <source>
        <strain evidence="1 2">DSM 44267</strain>
    </source>
</reference>
<keyword evidence="2" id="KW-1185">Reference proteome</keyword>
<proteinExistence type="predicted"/>
<sequence>MNEPEAWLESEARSFADKVGGLLRRTLPQAPNMRVSVLGSKLWIRPDGQTLDENGRERGGVPLHVRGVPLAWLRVTYSCRPDSTGRYLAVDGSKFWIVSTKDRSPLIRFEYEYEARTTPHSHIHVHAERGTLSHLLTRTRRAKAHDMSALHLPTGGSRFRPDLEDVIQFLITECGVDEVAGWKAAVDERRAEFRVIQARAVARAMARETAEELQALGYTVHPPKDGEPELGRKARFAW</sequence>
<organism evidence="1 2">
    <name type="scientific">Terracoccus luteus</name>
    <dbReference type="NCBI Taxonomy" id="53356"/>
    <lineage>
        <taxon>Bacteria</taxon>
        <taxon>Bacillati</taxon>
        <taxon>Actinomycetota</taxon>
        <taxon>Actinomycetes</taxon>
        <taxon>Micrococcales</taxon>
        <taxon>Intrasporangiaceae</taxon>
        <taxon>Terracoccus</taxon>
    </lineage>
</organism>
<comment type="caution">
    <text evidence="1">The sequence shown here is derived from an EMBL/GenBank/DDBJ whole genome shotgun (WGS) entry which is preliminary data.</text>
</comment>
<evidence type="ECO:0000313" key="1">
    <source>
        <dbReference type="EMBL" id="RKT78673.1"/>
    </source>
</evidence>
<dbReference type="EMBL" id="RBXT01000001">
    <property type="protein sequence ID" value="RKT78673.1"/>
    <property type="molecule type" value="Genomic_DNA"/>
</dbReference>
<gene>
    <name evidence="1" type="ORF">DFJ68_2122</name>
</gene>
<dbReference type="Proteomes" id="UP000278440">
    <property type="component" value="Unassembled WGS sequence"/>
</dbReference>
<evidence type="ECO:0000313" key="2">
    <source>
        <dbReference type="Proteomes" id="UP000278440"/>
    </source>
</evidence>
<dbReference type="AlphaFoldDB" id="A0A495Y1L7"/>
<dbReference type="OrthoDB" id="4086179at2"/>
<name>A0A495Y1L7_9MICO</name>
<protein>
    <submittedName>
        <fullName evidence="1">Uncharacterized protein</fullName>
    </submittedName>
</protein>
<dbReference type="RefSeq" id="WP_121033041.1">
    <property type="nucleotide sequence ID" value="NZ_RBXT01000001.1"/>
</dbReference>
<accession>A0A495Y1L7</accession>